<accession>A0A075A2E7</accession>
<reference evidence="1 2" key="1">
    <citation type="submission" date="2013-11" db="EMBL/GenBank/DDBJ databases">
        <title>Opisthorchis viverrini - life in the bile duct.</title>
        <authorList>
            <person name="Young N.D."/>
            <person name="Nagarajan N."/>
            <person name="Lin S.J."/>
            <person name="Korhonen P.K."/>
            <person name="Jex A.R."/>
            <person name="Hall R.S."/>
            <person name="Safavi-Hemami H."/>
            <person name="Kaewkong W."/>
            <person name="Bertrand D."/>
            <person name="Gao S."/>
            <person name="Seet Q."/>
            <person name="Wongkham S."/>
            <person name="Teh B.T."/>
            <person name="Wongkham C."/>
            <person name="Intapan P.M."/>
            <person name="Maleewong W."/>
            <person name="Yang X."/>
            <person name="Hu M."/>
            <person name="Wang Z."/>
            <person name="Hofmann A."/>
            <person name="Sternberg P.W."/>
            <person name="Tan P."/>
            <person name="Wang J."/>
            <person name="Gasser R.B."/>
        </authorList>
    </citation>
    <scope>NUCLEOTIDE SEQUENCE [LARGE SCALE GENOMIC DNA]</scope>
</reference>
<evidence type="ECO:0000313" key="2">
    <source>
        <dbReference type="Proteomes" id="UP000054324"/>
    </source>
</evidence>
<dbReference type="RefSeq" id="XP_009162350.1">
    <property type="nucleotide sequence ID" value="XM_009164086.1"/>
</dbReference>
<protein>
    <submittedName>
        <fullName evidence="1">Uncharacterized protein</fullName>
    </submittedName>
</protein>
<dbReference type="CTD" id="20314529"/>
<organism evidence="1 2">
    <name type="scientific">Opisthorchis viverrini</name>
    <name type="common">Southeast Asian liver fluke</name>
    <dbReference type="NCBI Taxonomy" id="6198"/>
    <lineage>
        <taxon>Eukaryota</taxon>
        <taxon>Metazoa</taxon>
        <taxon>Spiralia</taxon>
        <taxon>Lophotrochozoa</taxon>
        <taxon>Platyhelminthes</taxon>
        <taxon>Trematoda</taxon>
        <taxon>Digenea</taxon>
        <taxon>Opisthorchiida</taxon>
        <taxon>Opisthorchiata</taxon>
        <taxon>Opisthorchiidae</taxon>
        <taxon>Opisthorchis</taxon>
    </lineage>
</organism>
<gene>
    <name evidence="1" type="ORF">T265_00341</name>
</gene>
<dbReference type="Proteomes" id="UP000054324">
    <property type="component" value="Unassembled WGS sequence"/>
</dbReference>
<dbReference type="GeneID" id="20314529"/>
<dbReference type="EMBL" id="KL596621">
    <property type="protein sequence ID" value="KER33898.1"/>
    <property type="molecule type" value="Genomic_DNA"/>
</dbReference>
<dbReference type="KEGG" id="ovi:T265_00341"/>
<keyword evidence="2" id="KW-1185">Reference proteome</keyword>
<name>A0A075A2E7_OPIVI</name>
<sequence length="81" mass="9199">MSQVRDSVEVETAKLKLKAPTDEQYRFCFQGRKKKTASSESHDVRFILHDLIFCPEEGSCYDDFAGSPIPQKRCCISNPGQ</sequence>
<proteinExistence type="predicted"/>
<evidence type="ECO:0000313" key="1">
    <source>
        <dbReference type="EMBL" id="KER33898.1"/>
    </source>
</evidence>
<dbReference type="AlphaFoldDB" id="A0A075A2E7"/>